<evidence type="ECO:0000256" key="4">
    <source>
        <dbReference type="ARBA" id="ARBA00022692"/>
    </source>
</evidence>
<gene>
    <name evidence="9" type="ORF">SAMN05421643_13616</name>
</gene>
<dbReference type="Pfam" id="PF09335">
    <property type="entry name" value="VTT_dom"/>
    <property type="match status" value="1"/>
</dbReference>
<evidence type="ECO:0000256" key="1">
    <source>
        <dbReference type="ARBA" id="ARBA00004651"/>
    </source>
</evidence>
<keyword evidence="10" id="KW-1185">Reference proteome</keyword>
<dbReference type="InterPro" id="IPR032818">
    <property type="entry name" value="DedA-like"/>
</dbReference>
<feature type="transmembrane region" description="Helical" evidence="7">
    <location>
        <begin position="184"/>
        <end position="202"/>
    </location>
</feature>
<feature type="domain" description="VTT" evidence="8">
    <location>
        <begin position="45"/>
        <end position="170"/>
    </location>
</feature>
<dbReference type="PANTHER" id="PTHR30353:SF0">
    <property type="entry name" value="TRANSMEMBRANE PROTEIN"/>
    <property type="match status" value="1"/>
</dbReference>
<evidence type="ECO:0000256" key="2">
    <source>
        <dbReference type="ARBA" id="ARBA00010792"/>
    </source>
</evidence>
<dbReference type="AlphaFoldDB" id="A0A1H3N424"/>
<name>A0A1H3N424_9GAMM</name>
<dbReference type="EMBL" id="FNPK01000036">
    <property type="protein sequence ID" value="SDY83586.1"/>
    <property type="molecule type" value="Genomic_DNA"/>
</dbReference>
<comment type="similarity">
    <text evidence="2 7">Belongs to the DedA family.</text>
</comment>
<organism evidence="9 10">
    <name type="scientific">Acinetobacter kyonggiensis</name>
    <dbReference type="NCBI Taxonomy" id="595670"/>
    <lineage>
        <taxon>Bacteria</taxon>
        <taxon>Pseudomonadati</taxon>
        <taxon>Pseudomonadota</taxon>
        <taxon>Gammaproteobacteria</taxon>
        <taxon>Moraxellales</taxon>
        <taxon>Moraxellaceae</taxon>
        <taxon>Acinetobacter</taxon>
    </lineage>
</organism>
<feature type="transmembrane region" description="Helical" evidence="7">
    <location>
        <begin position="51"/>
        <end position="79"/>
    </location>
</feature>
<keyword evidence="5 7" id="KW-1133">Transmembrane helix</keyword>
<dbReference type="PANTHER" id="PTHR30353">
    <property type="entry name" value="INNER MEMBRANE PROTEIN DEDA-RELATED"/>
    <property type="match status" value="1"/>
</dbReference>
<evidence type="ECO:0000256" key="6">
    <source>
        <dbReference type="ARBA" id="ARBA00023136"/>
    </source>
</evidence>
<feature type="transmembrane region" description="Helical" evidence="7">
    <location>
        <begin position="21"/>
        <end position="45"/>
    </location>
</feature>
<dbReference type="RefSeq" id="WP_092692694.1">
    <property type="nucleotide sequence ID" value="NZ_FNPK01000036.1"/>
</dbReference>
<evidence type="ECO:0000313" key="10">
    <source>
        <dbReference type="Proteomes" id="UP000199035"/>
    </source>
</evidence>
<keyword evidence="6 7" id="KW-0472">Membrane</keyword>
<evidence type="ECO:0000256" key="7">
    <source>
        <dbReference type="RuleBase" id="RU367016"/>
    </source>
</evidence>
<dbReference type="NCBIfam" id="NF008102">
    <property type="entry name" value="PRK10847.1"/>
    <property type="match status" value="1"/>
</dbReference>
<accession>A0A1H3N424</accession>
<proteinExistence type="inferred from homology"/>
<evidence type="ECO:0000259" key="8">
    <source>
        <dbReference type="Pfam" id="PF09335"/>
    </source>
</evidence>
<sequence length="210" mass="23596">MELIDFILHVDDHLLEFITNYGIWIYAILFLIIFVETGLVVMPFLPGDSLLFAAGALAASTGVMDPFVLVVLLFIAAVLGDTLNYHIGKLIGPRVFEMESRFINKKHLHYTQKFFEKHGGKTIIFARFVPFARTFAPFVAGAGNMNYKFFLSFNVIGAICWVGSFITLGYLFGNMPIVKDNFTHLIFGIIILSVLPGIIGFIRQKLKKSH</sequence>
<evidence type="ECO:0000256" key="3">
    <source>
        <dbReference type="ARBA" id="ARBA00022475"/>
    </source>
</evidence>
<feature type="transmembrane region" description="Helical" evidence="7">
    <location>
        <begin position="149"/>
        <end position="172"/>
    </location>
</feature>
<keyword evidence="3 7" id="KW-1003">Cell membrane</keyword>
<dbReference type="STRING" id="595670.SAMN05421643_13616"/>
<keyword evidence="4 7" id="KW-0812">Transmembrane</keyword>
<dbReference type="Proteomes" id="UP000199035">
    <property type="component" value="Unassembled WGS sequence"/>
</dbReference>
<dbReference type="InterPro" id="IPR032816">
    <property type="entry name" value="VTT_dom"/>
</dbReference>
<reference evidence="10" key="1">
    <citation type="submission" date="2016-10" db="EMBL/GenBank/DDBJ databases">
        <authorList>
            <person name="Varghese N."/>
            <person name="Submissions S."/>
        </authorList>
    </citation>
    <scope>NUCLEOTIDE SEQUENCE [LARGE SCALE GENOMIC DNA]</scope>
    <source>
        <strain evidence="10">ANC 5109</strain>
    </source>
</reference>
<evidence type="ECO:0000256" key="5">
    <source>
        <dbReference type="ARBA" id="ARBA00022989"/>
    </source>
</evidence>
<dbReference type="InterPro" id="IPR058127">
    <property type="entry name" value="DedA"/>
</dbReference>
<comment type="subcellular location">
    <subcellularLocation>
        <location evidence="1 7">Cell membrane</location>
        <topology evidence="1 7">Multi-pass membrane protein</topology>
    </subcellularLocation>
</comment>
<protein>
    <submittedName>
        <fullName evidence="9">Membrane-associated protein</fullName>
    </submittedName>
</protein>
<evidence type="ECO:0000313" key="9">
    <source>
        <dbReference type="EMBL" id="SDY83586.1"/>
    </source>
</evidence>
<dbReference type="GO" id="GO:0005886">
    <property type="term" value="C:plasma membrane"/>
    <property type="evidence" value="ECO:0007669"/>
    <property type="project" value="UniProtKB-SubCell"/>
</dbReference>